<keyword evidence="2" id="KW-0067">ATP-binding</keyword>
<dbReference type="PROSITE" id="PS00622">
    <property type="entry name" value="HTH_LUXR_1"/>
    <property type="match status" value="1"/>
</dbReference>
<keyword evidence="1" id="KW-0547">Nucleotide-binding</keyword>
<evidence type="ECO:0000313" key="5">
    <source>
        <dbReference type="Proteomes" id="UP001500320"/>
    </source>
</evidence>
<dbReference type="CDD" id="cd06170">
    <property type="entry name" value="LuxR_C_like"/>
    <property type="match status" value="1"/>
</dbReference>
<evidence type="ECO:0000256" key="1">
    <source>
        <dbReference type="ARBA" id="ARBA00022741"/>
    </source>
</evidence>
<dbReference type="PANTHER" id="PTHR16305">
    <property type="entry name" value="TESTICULAR SOLUBLE ADENYLYL CYCLASE"/>
    <property type="match status" value="1"/>
</dbReference>
<reference evidence="5" key="1">
    <citation type="journal article" date="2019" name="Int. J. Syst. Evol. Microbiol.">
        <title>The Global Catalogue of Microorganisms (GCM) 10K type strain sequencing project: providing services to taxonomists for standard genome sequencing and annotation.</title>
        <authorList>
            <consortium name="The Broad Institute Genomics Platform"/>
            <consortium name="The Broad Institute Genome Sequencing Center for Infectious Disease"/>
            <person name="Wu L."/>
            <person name="Ma J."/>
        </authorList>
    </citation>
    <scope>NUCLEOTIDE SEQUENCE [LARGE SCALE GENOMIC DNA]</scope>
    <source>
        <strain evidence="5">JCM 9373</strain>
    </source>
</reference>
<dbReference type="SUPFAM" id="SSF46894">
    <property type="entry name" value="C-terminal effector domain of the bipartite response regulators"/>
    <property type="match status" value="1"/>
</dbReference>
<evidence type="ECO:0000256" key="2">
    <source>
        <dbReference type="ARBA" id="ARBA00022840"/>
    </source>
</evidence>
<dbReference type="Pfam" id="PF13191">
    <property type="entry name" value="AAA_16"/>
    <property type="match status" value="1"/>
</dbReference>
<feature type="domain" description="HTH luxR-type" evidence="3">
    <location>
        <begin position="858"/>
        <end position="923"/>
    </location>
</feature>
<evidence type="ECO:0000313" key="4">
    <source>
        <dbReference type="EMBL" id="GAA3166347.1"/>
    </source>
</evidence>
<evidence type="ECO:0000259" key="3">
    <source>
        <dbReference type="PROSITE" id="PS50043"/>
    </source>
</evidence>
<proteinExistence type="predicted"/>
<dbReference type="PANTHER" id="PTHR16305:SF35">
    <property type="entry name" value="TRANSCRIPTIONAL ACTIVATOR DOMAIN"/>
    <property type="match status" value="1"/>
</dbReference>
<dbReference type="InterPro" id="IPR036388">
    <property type="entry name" value="WH-like_DNA-bd_sf"/>
</dbReference>
<organism evidence="4 5">
    <name type="scientific">Planomonospora alba</name>
    <dbReference type="NCBI Taxonomy" id="161354"/>
    <lineage>
        <taxon>Bacteria</taxon>
        <taxon>Bacillati</taxon>
        <taxon>Actinomycetota</taxon>
        <taxon>Actinomycetes</taxon>
        <taxon>Streptosporangiales</taxon>
        <taxon>Streptosporangiaceae</taxon>
        <taxon>Planomonospora</taxon>
    </lineage>
</organism>
<dbReference type="SUPFAM" id="SSF48452">
    <property type="entry name" value="TPR-like"/>
    <property type="match status" value="1"/>
</dbReference>
<gene>
    <name evidence="4" type="ORF">GCM10010466_66410</name>
</gene>
<dbReference type="Gene3D" id="1.10.10.10">
    <property type="entry name" value="Winged helix-like DNA-binding domain superfamily/Winged helix DNA-binding domain"/>
    <property type="match status" value="1"/>
</dbReference>
<protein>
    <submittedName>
        <fullName evidence="4">LuxR family transcriptional regulator</fullName>
    </submittedName>
</protein>
<dbReference type="PROSITE" id="PS50043">
    <property type="entry name" value="HTH_LUXR_2"/>
    <property type="match status" value="1"/>
</dbReference>
<dbReference type="Gene3D" id="1.25.40.10">
    <property type="entry name" value="Tetratricopeptide repeat domain"/>
    <property type="match status" value="1"/>
</dbReference>
<dbReference type="EMBL" id="BAAAUT010000097">
    <property type="protein sequence ID" value="GAA3166347.1"/>
    <property type="molecule type" value="Genomic_DNA"/>
</dbReference>
<dbReference type="RefSeq" id="WP_344866632.1">
    <property type="nucleotide sequence ID" value="NZ_BAAAUT010000097.1"/>
</dbReference>
<dbReference type="Proteomes" id="UP001500320">
    <property type="component" value="Unassembled WGS sequence"/>
</dbReference>
<sequence>MGLVERDEASVSLHTLLADAVAGRGRVALVTGTVATGKSELLHVFTEQALDLGALAITATGSRVERDLPLGVLGQLIRDAPLVAEERERALELLEEGARTVVAPTFRPDALQQVDAQVVHALCTVLLELSERYPLMIVVDDVHHADRASLLCLAYLARRVRIARIALVLSQSDQGRYTDALFQNELLRQPHCRRIPLTPLSPDGVAALAAEQVGREAAERFAADWYALSGGNPLLVAALAEDHRDAVRSRGGREPEEAVAGDRYGQAVLSCLHRGEPQALRVARGLAVLGEPDSLAELLGLEPADVGRELHALTVAGLVTPDGFRHPAARTAVLAEVDAAERMDLHRRAAELAHDAGAPPTVIAQHVVQAGRLDAPWVVPVLEDAARSALRAGEVESAVSYLRLAARECVDESRRVKITTMLVRAEWRINPGAPAGHLVELADAMQRGRLRGGDAVVLARALLWHGRFDDARDVLEQLNGTGEPADPETATELAIVRPWLRVTHPPFLAHLRHPAGEQGRTAIVSVTASRRLESALALAEVLTRGPRKEVTDAVERILQSSRLDEMSMDTVESALLALTYAGCSDRAAPWCDLFSAEASSRHAPSRQARLAAIRAEIAVRQGDLPGAERHARAALEIIPLSSWSVAAGGPLSSLVLAATAMGEYDAVREHLDQPVPEAMFQTRYGLHYLHARGRYSLATDHPALALRDFQRCGELMAAWDLDVPGFIPWRADAAEACLRMGRPDQARQLAEAQLARCGPATPRAHGIAMRVLAATSEVRHRPMLLRQAAELLQAGGDRYELARALADLVEAYHALGEYRRAGMIAGRAQAVAQECRAEPLRRTLARGGGTGPAAVPVATELAGVLSDAERRVAVLAAAGYTNREIAGKLYITISTVEQHLTRTYRKLNITRRADLPSSLEFGERATV</sequence>
<dbReference type="PRINTS" id="PR00038">
    <property type="entry name" value="HTHLUXR"/>
</dbReference>
<dbReference type="InterPro" id="IPR016032">
    <property type="entry name" value="Sig_transdc_resp-reg_C-effctor"/>
</dbReference>
<accession>A0ABP6P3T0</accession>
<dbReference type="Pfam" id="PF00196">
    <property type="entry name" value="GerE"/>
    <property type="match status" value="1"/>
</dbReference>
<dbReference type="InterPro" id="IPR041664">
    <property type="entry name" value="AAA_16"/>
</dbReference>
<dbReference type="InterPro" id="IPR011990">
    <property type="entry name" value="TPR-like_helical_dom_sf"/>
</dbReference>
<name>A0ABP6P3T0_9ACTN</name>
<keyword evidence="5" id="KW-1185">Reference proteome</keyword>
<dbReference type="SMART" id="SM00421">
    <property type="entry name" value="HTH_LUXR"/>
    <property type="match status" value="1"/>
</dbReference>
<dbReference type="InterPro" id="IPR000792">
    <property type="entry name" value="Tscrpt_reg_LuxR_C"/>
</dbReference>
<comment type="caution">
    <text evidence="4">The sequence shown here is derived from an EMBL/GenBank/DDBJ whole genome shotgun (WGS) entry which is preliminary data.</text>
</comment>